<dbReference type="Proteomes" id="UP000800040">
    <property type="component" value="Unassembled WGS sequence"/>
</dbReference>
<organism evidence="2 3">
    <name type="scientific">Decorospora gaudefroyi</name>
    <dbReference type="NCBI Taxonomy" id="184978"/>
    <lineage>
        <taxon>Eukaryota</taxon>
        <taxon>Fungi</taxon>
        <taxon>Dikarya</taxon>
        <taxon>Ascomycota</taxon>
        <taxon>Pezizomycotina</taxon>
        <taxon>Dothideomycetes</taxon>
        <taxon>Pleosporomycetidae</taxon>
        <taxon>Pleosporales</taxon>
        <taxon>Pleosporineae</taxon>
        <taxon>Pleosporaceae</taxon>
        <taxon>Decorospora</taxon>
    </lineage>
</organism>
<reference evidence="2" key="1">
    <citation type="submission" date="2020-01" db="EMBL/GenBank/DDBJ databases">
        <authorList>
            <consortium name="DOE Joint Genome Institute"/>
            <person name="Haridas S."/>
            <person name="Albert R."/>
            <person name="Binder M."/>
            <person name="Bloem J."/>
            <person name="Labutti K."/>
            <person name="Salamov A."/>
            <person name="Andreopoulos B."/>
            <person name="Baker S.E."/>
            <person name="Barry K."/>
            <person name="Bills G."/>
            <person name="Bluhm B.H."/>
            <person name="Cannon C."/>
            <person name="Castanera R."/>
            <person name="Culley D.E."/>
            <person name="Daum C."/>
            <person name="Ezra D."/>
            <person name="Gonzalez J.B."/>
            <person name="Henrissat B."/>
            <person name="Kuo A."/>
            <person name="Liang C."/>
            <person name="Lipzen A."/>
            <person name="Lutzoni F."/>
            <person name="Magnuson J."/>
            <person name="Mondo S."/>
            <person name="Nolan M."/>
            <person name="Ohm R."/>
            <person name="Pangilinan J."/>
            <person name="Park H.-J."/>
            <person name="Ramirez L."/>
            <person name="Alfaro M."/>
            <person name="Sun H."/>
            <person name="Tritt A."/>
            <person name="Yoshinaga Y."/>
            <person name="Zwiers L.-H."/>
            <person name="Turgeon B.G."/>
            <person name="Goodwin S.B."/>
            <person name="Spatafora J.W."/>
            <person name="Crous P.W."/>
            <person name="Grigoriev I.V."/>
        </authorList>
    </citation>
    <scope>NUCLEOTIDE SEQUENCE</scope>
    <source>
        <strain evidence="2">P77</strain>
    </source>
</reference>
<dbReference type="SUPFAM" id="SSF101447">
    <property type="entry name" value="Formin homology 2 domain (FH2 domain)"/>
    <property type="match status" value="1"/>
</dbReference>
<dbReference type="AlphaFoldDB" id="A0A6A5KDD6"/>
<name>A0A6A5KDD6_9PLEO</name>
<evidence type="ECO:0000313" key="3">
    <source>
        <dbReference type="Proteomes" id="UP000800040"/>
    </source>
</evidence>
<feature type="region of interest" description="Disordered" evidence="1">
    <location>
        <begin position="550"/>
        <end position="584"/>
    </location>
</feature>
<gene>
    <name evidence="2" type="ORF">BDW02DRAFT_649109</name>
</gene>
<feature type="region of interest" description="Disordered" evidence="1">
    <location>
        <begin position="300"/>
        <end position="320"/>
    </location>
</feature>
<feature type="compositionally biased region" description="Basic and acidic residues" evidence="1">
    <location>
        <begin position="101"/>
        <end position="119"/>
    </location>
</feature>
<protein>
    <submittedName>
        <fullName evidence="2">Uncharacterized protein</fullName>
    </submittedName>
</protein>
<feature type="compositionally biased region" description="Pro residues" evidence="1">
    <location>
        <begin position="138"/>
        <end position="153"/>
    </location>
</feature>
<sequence length="598" mass="66094">MSPWSSCASASDGKHVPLTASGASMPLEGCDTLNMPSEMDGLLHNFARHKRRQSSTPAALLPGFESSPSSQKEHATPDLSPKAATTSPTSLKSILKSPRVRFPDELEESRGAHHDRDAEPASSNRPMPLCERCAMSKEPPPPPPSPPPPPPVQPISLFLPTIEKDKHLSEVAYRLYTRFIDELADFVEIQKNVVMTRLIVLQKRQELKRMREEVSRCDMALMDRLRRSVAEGSNLDYSEIAPLFEASQAARDKAGPCEVEYEPLEVQLGAEEDRLGHTFGLIEARFEAFFNLIAKTTTQQSEQPIEYEESSAASGGDKEWTGPEGQEALLYGTLIGGQIGVGQPPILAGELPVSHPAEGVWGMKKPTDPSEVGLEPSEKRLNNLTTGEGAQVEDEPFLSGFSENENPTNARLLQNSRENRILSSLEGVGSNTLFESIKYPEEEPRSSDLQDADDLLLLGDDSESQSVLSDYLTNFENARDRVNRWLLHQLRLSPRAIHALRRNVVECLPGNADWARSVLQQWSNDDLGQKMLYHTNSAVRDKVEPVHHRRISRPYPDAEPPASTFSARRKLRSESRSRAARAATSENFSNVLGASAGI</sequence>
<keyword evidence="3" id="KW-1185">Reference proteome</keyword>
<evidence type="ECO:0000256" key="1">
    <source>
        <dbReference type="SAM" id="MobiDB-lite"/>
    </source>
</evidence>
<accession>A0A6A5KDD6</accession>
<feature type="compositionally biased region" description="Polar residues" evidence="1">
    <location>
        <begin position="83"/>
        <end position="92"/>
    </location>
</feature>
<proteinExistence type="predicted"/>
<evidence type="ECO:0000313" key="2">
    <source>
        <dbReference type="EMBL" id="KAF1832444.1"/>
    </source>
</evidence>
<dbReference type="EMBL" id="ML975338">
    <property type="protein sequence ID" value="KAF1832444.1"/>
    <property type="molecule type" value="Genomic_DNA"/>
</dbReference>
<feature type="region of interest" description="Disordered" evidence="1">
    <location>
        <begin position="49"/>
        <end position="153"/>
    </location>
</feature>
<dbReference type="OrthoDB" id="3553547at2759"/>